<feature type="binding site" evidence="17">
    <location>
        <position position="149"/>
    </location>
    <ligand>
        <name>ATP</name>
        <dbReference type="ChEBI" id="CHEBI:30616"/>
    </ligand>
</feature>
<comment type="cofactor">
    <cofactor evidence="3">
        <name>Mg(2+)</name>
        <dbReference type="ChEBI" id="CHEBI:18420"/>
    </cofactor>
</comment>
<keyword evidence="9" id="KW-0812">Transmembrane</keyword>
<dbReference type="InterPro" id="IPR001564">
    <property type="entry name" value="Nucleoside_diP_kinase"/>
</dbReference>
<keyword evidence="13 19" id="KW-0067">ATP-binding</keyword>
<evidence type="ECO:0000313" key="23">
    <source>
        <dbReference type="Proteomes" id="UP000236333"/>
    </source>
</evidence>
<dbReference type="GO" id="GO:0004550">
    <property type="term" value="F:nucleoside diphosphate kinase activity"/>
    <property type="evidence" value="ECO:0007669"/>
    <property type="project" value="UniProtKB-EC"/>
</dbReference>
<evidence type="ECO:0000256" key="1">
    <source>
        <dbReference type="ARBA" id="ARBA00000082"/>
    </source>
</evidence>
<dbReference type="InterPro" id="IPR023005">
    <property type="entry name" value="Nucleoside_diP_kinase_AS"/>
</dbReference>
<evidence type="ECO:0000256" key="18">
    <source>
        <dbReference type="RuleBase" id="RU004011"/>
    </source>
</evidence>
<evidence type="ECO:0000256" key="17">
    <source>
        <dbReference type="PROSITE-ProRule" id="PRU00706"/>
    </source>
</evidence>
<dbReference type="FunFam" id="3.30.70.141:FF:000002">
    <property type="entry name" value="Nucleoside diphosphate kinase"/>
    <property type="match status" value="1"/>
</dbReference>
<dbReference type="EC" id="2.7.4.6" evidence="19"/>
<reference evidence="22 23" key="1">
    <citation type="journal article" date="2017" name="Mol. Biol. Evol.">
        <title>The 4-celled Tetrabaena socialis nuclear genome reveals the essential components for genetic control of cell number at the origin of multicellularity in the volvocine lineage.</title>
        <authorList>
            <person name="Featherston J."/>
            <person name="Arakaki Y."/>
            <person name="Hanschen E.R."/>
            <person name="Ferris P.J."/>
            <person name="Michod R.E."/>
            <person name="Olson B.J.S.C."/>
            <person name="Nozaki H."/>
            <person name="Durand P.M."/>
        </authorList>
    </citation>
    <scope>NUCLEOTIDE SEQUENCE [LARGE SCALE GENOMIC DNA]</scope>
    <source>
        <strain evidence="22 23">NIES-571</strain>
    </source>
</reference>
<evidence type="ECO:0000256" key="13">
    <source>
        <dbReference type="ARBA" id="ARBA00022840"/>
    </source>
</evidence>
<evidence type="ECO:0000256" key="20">
    <source>
        <dbReference type="SAM" id="MobiDB-lite"/>
    </source>
</evidence>
<sequence>MQTSRQIRQPFTGSRPSVRPAVGVRPRARPSAAMTVRAEISYLMVKPDGVQRGLVGEIISRFERKGYKMAGLKLYQTPREVAEEHYKDLSSKPFYKDLVNYIVSGPVVCMVWEGKGVVATARKMIGATNPLASEPGTIRGDFAIEVGRNVIHGSDSPENGERETALWFKEGVVTWEQTITPWLKDFMVVVLLTICTCTYIKLIYPAALNVKTGFKGLFWKAARIGTWHHGRGVGSAVTSDAVPCFRNTSGYGSSPRRQPAHEWGAGCTALGPQMHDMWA</sequence>
<dbReference type="HAMAP" id="MF_00451">
    <property type="entry name" value="NDP_kinase"/>
    <property type="match status" value="1"/>
</dbReference>
<dbReference type="SMART" id="SM00562">
    <property type="entry name" value="NDK"/>
    <property type="match status" value="1"/>
</dbReference>
<dbReference type="AlphaFoldDB" id="A0A2J8AIG1"/>
<feature type="domain" description="Nucleoside diphosphate kinase-like" evidence="21">
    <location>
        <begin position="38"/>
        <end position="175"/>
    </location>
</feature>
<feature type="active site" description="Pros-phosphohistidine intermediate" evidence="17">
    <location>
        <position position="152"/>
    </location>
</feature>
<keyword evidence="8 19" id="KW-0808">Transferase</keyword>
<keyword evidence="11 19" id="KW-0547">Nucleotide-binding</keyword>
<dbReference type="InterPro" id="IPR009653">
    <property type="entry name" value="Ksh1"/>
</dbReference>
<dbReference type="SUPFAM" id="SSF54919">
    <property type="entry name" value="Nucleoside diphosphate kinase, NDK"/>
    <property type="match status" value="1"/>
</dbReference>
<comment type="function">
    <text evidence="4">Involved in the early part of the secretory pathway.</text>
</comment>
<dbReference type="GO" id="GO:0006241">
    <property type="term" value="P:CTP biosynthetic process"/>
    <property type="evidence" value="ECO:0007669"/>
    <property type="project" value="InterPro"/>
</dbReference>
<comment type="subcellular location">
    <subcellularLocation>
        <location evidence="5">Golgi apparatus membrane</location>
        <topology evidence="5">Single-pass type I membrane protein</topology>
    </subcellularLocation>
</comment>
<dbReference type="Pfam" id="PF00334">
    <property type="entry name" value="NDK"/>
    <property type="match status" value="1"/>
</dbReference>
<gene>
    <name evidence="22" type="ORF">TSOC_000799</name>
</gene>
<evidence type="ECO:0000256" key="7">
    <source>
        <dbReference type="ARBA" id="ARBA00008961"/>
    </source>
</evidence>
<evidence type="ECO:0000256" key="14">
    <source>
        <dbReference type="ARBA" id="ARBA00022989"/>
    </source>
</evidence>
<comment type="caution">
    <text evidence="22">The sequence shown here is derived from an EMBL/GenBank/DDBJ whole genome shotgun (WGS) entry which is preliminary data.</text>
</comment>
<dbReference type="GO" id="GO:0006183">
    <property type="term" value="P:GTP biosynthetic process"/>
    <property type="evidence" value="ECO:0007669"/>
    <property type="project" value="InterPro"/>
</dbReference>
<comment type="catalytic activity">
    <reaction evidence="1 19">
        <text>a 2'-deoxyribonucleoside 5'-diphosphate + ATP = a 2'-deoxyribonucleoside 5'-triphosphate + ADP</text>
        <dbReference type="Rhea" id="RHEA:44640"/>
        <dbReference type="ChEBI" id="CHEBI:30616"/>
        <dbReference type="ChEBI" id="CHEBI:61560"/>
        <dbReference type="ChEBI" id="CHEBI:73316"/>
        <dbReference type="ChEBI" id="CHEBI:456216"/>
        <dbReference type="EC" id="2.7.4.6"/>
    </reaction>
</comment>
<dbReference type="PRINTS" id="PR01243">
    <property type="entry name" value="NUCDPKINASE"/>
</dbReference>
<feature type="binding site" evidence="17">
    <location>
        <position position="128"/>
    </location>
    <ligand>
        <name>ATP</name>
        <dbReference type="ChEBI" id="CHEBI:30616"/>
    </ligand>
</feature>
<evidence type="ECO:0000256" key="9">
    <source>
        <dbReference type="ARBA" id="ARBA00022692"/>
    </source>
</evidence>
<dbReference type="EMBL" id="PGGS01000011">
    <property type="protein sequence ID" value="PNH12306.1"/>
    <property type="molecule type" value="Genomic_DNA"/>
</dbReference>
<evidence type="ECO:0000256" key="12">
    <source>
        <dbReference type="ARBA" id="ARBA00022777"/>
    </source>
</evidence>
<dbReference type="NCBIfam" id="NF001908">
    <property type="entry name" value="PRK00668.1"/>
    <property type="match status" value="1"/>
</dbReference>
<keyword evidence="15" id="KW-0333">Golgi apparatus</keyword>
<feature type="compositionally biased region" description="Low complexity" evidence="20">
    <location>
        <begin position="14"/>
        <end position="25"/>
    </location>
</feature>
<keyword evidence="14" id="KW-1133">Transmembrane helix</keyword>
<dbReference type="OrthoDB" id="2162449at2759"/>
<comment type="similarity">
    <text evidence="6 17 18">Belongs to the NDK family.</text>
</comment>
<name>A0A2J8AIG1_9CHLO</name>
<comment type="similarity">
    <text evidence="7">Belongs to the KISH family.</text>
</comment>
<evidence type="ECO:0000256" key="5">
    <source>
        <dbReference type="ARBA" id="ARBA00004614"/>
    </source>
</evidence>
<evidence type="ECO:0000256" key="4">
    <source>
        <dbReference type="ARBA" id="ARBA00002154"/>
    </source>
</evidence>
<keyword evidence="12 19" id="KW-0418">Kinase</keyword>
<comment type="catalytic activity">
    <reaction evidence="2">
        <text>a ribonucleoside 5'-diphosphate + ATP = a ribonucleoside 5'-triphosphate + ADP</text>
        <dbReference type="Rhea" id="RHEA:18113"/>
        <dbReference type="ChEBI" id="CHEBI:30616"/>
        <dbReference type="ChEBI" id="CHEBI:57930"/>
        <dbReference type="ChEBI" id="CHEBI:61557"/>
        <dbReference type="ChEBI" id="CHEBI:456216"/>
        <dbReference type="EC" id="2.7.4.6"/>
    </reaction>
</comment>
<feature type="binding site" evidence="17">
    <location>
        <position position="122"/>
    </location>
    <ligand>
        <name>ATP</name>
        <dbReference type="ChEBI" id="CHEBI:30616"/>
    </ligand>
</feature>
<evidence type="ECO:0000256" key="3">
    <source>
        <dbReference type="ARBA" id="ARBA00001946"/>
    </source>
</evidence>
<protein>
    <recommendedName>
        <fullName evidence="19">Nucleoside diphosphate kinase</fullName>
        <ecNumber evidence="19">2.7.4.6</ecNumber>
    </recommendedName>
</protein>
<keyword evidence="16" id="KW-0472">Membrane</keyword>
<evidence type="ECO:0000256" key="10">
    <source>
        <dbReference type="ARBA" id="ARBA00022729"/>
    </source>
</evidence>
<feature type="compositionally biased region" description="Polar residues" evidence="20">
    <location>
        <begin position="1"/>
        <end position="12"/>
    </location>
</feature>
<accession>A0A2J8AIG1</accession>
<dbReference type="Proteomes" id="UP000236333">
    <property type="component" value="Unassembled WGS sequence"/>
</dbReference>
<keyword evidence="10" id="KW-0732">Signal</keyword>
<evidence type="ECO:0000256" key="11">
    <source>
        <dbReference type="ARBA" id="ARBA00022741"/>
    </source>
</evidence>
<evidence type="ECO:0000256" key="6">
    <source>
        <dbReference type="ARBA" id="ARBA00008142"/>
    </source>
</evidence>
<evidence type="ECO:0000256" key="15">
    <source>
        <dbReference type="ARBA" id="ARBA00023034"/>
    </source>
</evidence>
<feature type="region of interest" description="Disordered" evidence="20">
    <location>
        <begin position="1"/>
        <end position="25"/>
    </location>
</feature>
<feature type="binding site" evidence="17">
    <location>
        <position position="139"/>
    </location>
    <ligand>
        <name>ATP</name>
        <dbReference type="ChEBI" id="CHEBI:30616"/>
    </ligand>
</feature>
<dbReference type="PROSITE" id="PS00469">
    <property type="entry name" value="NDPK"/>
    <property type="match status" value="1"/>
</dbReference>
<evidence type="ECO:0000259" key="21">
    <source>
        <dbReference type="SMART" id="SM00562"/>
    </source>
</evidence>
<evidence type="ECO:0000256" key="8">
    <source>
        <dbReference type="ARBA" id="ARBA00022679"/>
    </source>
</evidence>
<feature type="binding site" evidence="17">
    <location>
        <position position="46"/>
    </location>
    <ligand>
        <name>ATP</name>
        <dbReference type="ChEBI" id="CHEBI:30616"/>
    </ligand>
</feature>
<dbReference type="InterPro" id="IPR036850">
    <property type="entry name" value="NDK-like_dom_sf"/>
</dbReference>
<dbReference type="GO" id="GO:0000139">
    <property type="term" value="C:Golgi membrane"/>
    <property type="evidence" value="ECO:0007669"/>
    <property type="project" value="UniProtKB-SubCell"/>
</dbReference>
<dbReference type="PANTHER" id="PTHR11349">
    <property type="entry name" value="NUCLEOSIDE DIPHOSPHATE KINASE"/>
    <property type="match status" value="1"/>
</dbReference>
<evidence type="ECO:0000313" key="22">
    <source>
        <dbReference type="EMBL" id="PNH12306.1"/>
    </source>
</evidence>
<dbReference type="GO" id="GO:0005524">
    <property type="term" value="F:ATP binding"/>
    <property type="evidence" value="ECO:0007669"/>
    <property type="project" value="UniProtKB-KW"/>
</dbReference>
<dbReference type="PROSITE" id="PS51374">
    <property type="entry name" value="NDPK_LIKE"/>
    <property type="match status" value="1"/>
</dbReference>
<dbReference type="InterPro" id="IPR034907">
    <property type="entry name" value="NDK-like_dom"/>
</dbReference>
<proteinExistence type="inferred from homology"/>
<dbReference type="Gene3D" id="3.30.70.141">
    <property type="entry name" value="Nucleoside diphosphate kinase-like domain"/>
    <property type="match status" value="1"/>
</dbReference>
<evidence type="ECO:0000256" key="19">
    <source>
        <dbReference type="RuleBase" id="RU004013"/>
    </source>
</evidence>
<keyword evidence="23" id="KW-1185">Reference proteome</keyword>
<organism evidence="22 23">
    <name type="scientific">Tetrabaena socialis</name>
    <dbReference type="NCBI Taxonomy" id="47790"/>
    <lineage>
        <taxon>Eukaryota</taxon>
        <taxon>Viridiplantae</taxon>
        <taxon>Chlorophyta</taxon>
        <taxon>core chlorophytes</taxon>
        <taxon>Chlorophyceae</taxon>
        <taxon>CS clade</taxon>
        <taxon>Chlamydomonadales</taxon>
        <taxon>Tetrabaenaceae</taxon>
        <taxon>Tetrabaena</taxon>
    </lineage>
</organism>
<evidence type="ECO:0000256" key="2">
    <source>
        <dbReference type="ARBA" id="ARBA00000937"/>
    </source>
</evidence>
<dbReference type="CDD" id="cd04413">
    <property type="entry name" value="NDPk_I"/>
    <property type="match status" value="1"/>
</dbReference>
<evidence type="ECO:0000256" key="16">
    <source>
        <dbReference type="ARBA" id="ARBA00023136"/>
    </source>
</evidence>
<dbReference type="GO" id="GO:0006228">
    <property type="term" value="P:UTP biosynthetic process"/>
    <property type="evidence" value="ECO:0007669"/>
    <property type="project" value="InterPro"/>
</dbReference>
<feature type="binding site" evidence="17">
    <location>
        <position position="94"/>
    </location>
    <ligand>
        <name>ATP</name>
        <dbReference type="ChEBI" id="CHEBI:30616"/>
    </ligand>
</feature>
<dbReference type="Pfam" id="PF06842">
    <property type="entry name" value="DUF1242"/>
    <property type="match status" value="1"/>
</dbReference>